<dbReference type="SUPFAM" id="SSF88946">
    <property type="entry name" value="Sigma2 domain of RNA polymerase sigma factors"/>
    <property type="match status" value="1"/>
</dbReference>
<evidence type="ECO:0000256" key="1">
    <source>
        <dbReference type="SAM" id="MobiDB-lite"/>
    </source>
</evidence>
<organism evidence="2 3">
    <name type="scientific">Lujinxingia vulgaris</name>
    <dbReference type="NCBI Taxonomy" id="2600176"/>
    <lineage>
        <taxon>Bacteria</taxon>
        <taxon>Deltaproteobacteria</taxon>
        <taxon>Bradymonadales</taxon>
        <taxon>Lujinxingiaceae</taxon>
        <taxon>Lujinxingia</taxon>
    </lineage>
</organism>
<dbReference type="EMBL" id="VOSL01000039">
    <property type="protein sequence ID" value="TXD37916.1"/>
    <property type="molecule type" value="Genomic_DNA"/>
</dbReference>
<feature type="compositionally biased region" description="Acidic residues" evidence="1">
    <location>
        <begin position="105"/>
        <end position="117"/>
    </location>
</feature>
<protein>
    <recommendedName>
        <fullName evidence="4">RNA polymerase sigma-70 region 2 domain-containing protein</fullName>
    </recommendedName>
</protein>
<name>A0A5C6XKT1_9DELT</name>
<dbReference type="Proteomes" id="UP000321046">
    <property type="component" value="Unassembled WGS sequence"/>
</dbReference>
<dbReference type="AlphaFoldDB" id="A0A5C6XKT1"/>
<comment type="caution">
    <text evidence="2">The sequence shown here is derived from an EMBL/GenBank/DDBJ whole genome shotgun (WGS) entry which is preliminary data.</text>
</comment>
<dbReference type="InterPro" id="IPR013325">
    <property type="entry name" value="RNA_pol_sigma_r2"/>
</dbReference>
<evidence type="ECO:0000313" key="3">
    <source>
        <dbReference type="Proteomes" id="UP000321046"/>
    </source>
</evidence>
<evidence type="ECO:0000313" key="2">
    <source>
        <dbReference type="EMBL" id="TXD37916.1"/>
    </source>
</evidence>
<feature type="compositionally biased region" description="Polar residues" evidence="1">
    <location>
        <begin position="118"/>
        <end position="127"/>
    </location>
</feature>
<dbReference type="Gene3D" id="1.10.1740.10">
    <property type="match status" value="1"/>
</dbReference>
<dbReference type="GO" id="GO:0003700">
    <property type="term" value="F:DNA-binding transcription factor activity"/>
    <property type="evidence" value="ECO:0007669"/>
    <property type="project" value="InterPro"/>
</dbReference>
<dbReference type="GO" id="GO:0006352">
    <property type="term" value="P:DNA-templated transcription initiation"/>
    <property type="evidence" value="ECO:0007669"/>
    <property type="project" value="InterPro"/>
</dbReference>
<sequence length="240" mass="27649">MVEQKMSWDLVLDALTRWHATQDPAHGNALFRFLEEELRAMLPNIVRRKWSESAIDDALQKVLIQLSQKPLPDSVSDPRSYIARILRNRCISIQRAEKRKQEVSLDADEALEPETDSETNAPYSSSPARVALQKERVSHYLAVLAQLNIADRVAVKLESAPNWLNNEEMDWLSNRSGLALPALWEAISAARDTHALTRIYDPGDDDPDDLQLRRKRMERFRKRRARARETLQAMIKEVTQ</sequence>
<dbReference type="RefSeq" id="WP_146974002.1">
    <property type="nucleotide sequence ID" value="NZ_VOSL01000039.1"/>
</dbReference>
<evidence type="ECO:0008006" key="4">
    <source>
        <dbReference type="Google" id="ProtNLM"/>
    </source>
</evidence>
<accession>A0A5C6XKT1</accession>
<proteinExistence type="predicted"/>
<gene>
    <name evidence="2" type="ORF">FRC96_08115</name>
</gene>
<feature type="region of interest" description="Disordered" evidence="1">
    <location>
        <begin position="102"/>
        <end position="127"/>
    </location>
</feature>
<reference evidence="2 3" key="1">
    <citation type="submission" date="2019-08" db="EMBL/GenBank/DDBJ databases">
        <title>Bradymonadales sp. TMQ2.</title>
        <authorList>
            <person name="Liang Q."/>
        </authorList>
    </citation>
    <scope>NUCLEOTIDE SEQUENCE [LARGE SCALE GENOMIC DNA]</scope>
    <source>
        <strain evidence="2 3">TMQ2</strain>
    </source>
</reference>